<dbReference type="AlphaFoldDB" id="A0A953LEM8"/>
<gene>
    <name evidence="7" type="ORF">KUV50_18495</name>
</gene>
<evidence type="ECO:0000256" key="5">
    <source>
        <dbReference type="ARBA" id="ARBA00023237"/>
    </source>
</evidence>
<evidence type="ECO:0000256" key="2">
    <source>
        <dbReference type="ARBA" id="ARBA00006275"/>
    </source>
</evidence>
<protein>
    <submittedName>
        <fullName evidence="7">RagB/SusD family nutrient uptake outer membrane protein</fullName>
    </submittedName>
</protein>
<keyword evidence="4" id="KW-0472">Membrane</keyword>
<evidence type="ECO:0000256" key="4">
    <source>
        <dbReference type="ARBA" id="ARBA00023136"/>
    </source>
</evidence>
<accession>A0A953LEM8</accession>
<keyword evidence="8" id="KW-1185">Reference proteome</keyword>
<dbReference type="RefSeq" id="WP_222581699.1">
    <property type="nucleotide sequence ID" value="NZ_JAHVHU010000024.1"/>
</dbReference>
<sequence length="599" mass="68713">MRNTAAYIMIVFLSGVLFSCSDDFLDKYPQTSISPEEFFKTEQDLKLYIDGLLSLKSKWAYQGEQGTDNLATTGAVEIKTLLSGSPSPETLTGGWNWGRLRDINYFLENVDQADVDENIKNHYIGLARMYRARFYYGMVTRYSDLPWYSSTLNTSDEEALKKPRDSRQMVVENIMADLKFAYEHVREEVAEGTPGKWMVASIYARIALSEGSWRKYHPELELQNTADEFFQIAQSVSKDIMDSGLFSIYNTGNPETDYKTLFSSQDLTSNPEVVMPHIYDDEIGHGLELSTIFSDYEQSPSRELLQTYLMRDGSRFTEMENFREKLYVEEFLNRDFRLMSSYAYPGWKNRGDENPYIQRLNKNFTGYHQIKGYDNSPDNIVQRSTDFPAIRYAEILLIYAEASAELGVVNQTILDQTINVLRERAGVNVLDYDWANANPDPFLMERYPNLRGENAGVLLEIRRERRVELAFEDFRFGDLMRWAAGDLLTKAPSGMYFPGLGQYDMTGDGVVDIALISADQDIPFEDEKETNSLGEKLIYYRVSTIADGSGTVYLENGEEGGEIITENATRTFVTPQYYYRPIPATQMVLNPNLEQIFGW</sequence>
<dbReference type="Pfam" id="PF07980">
    <property type="entry name" value="SusD_RagB"/>
    <property type="match status" value="1"/>
</dbReference>
<organism evidence="7 8">
    <name type="scientific">Membranihabitans marinus</name>
    <dbReference type="NCBI Taxonomy" id="1227546"/>
    <lineage>
        <taxon>Bacteria</taxon>
        <taxon>Pseudomonadati</taxon>
        <taxon>Bacteroidota</taxon>
        <taxon>Saprospiria</taxon>
        <taxon>Saprospirales</taxon>
        <taxon>Saprospiraceae</taxon>
        <taxon>Membranihabitans</taxon>
    </lineage>
</organism>
<dbReference type="SUPFAM" id="SSF48452">
    <property type="entry name" value="TPR-like"/>
    <property type="match status" value="1"/>
</dbReference>
<reference evidence="7" key="1">
    <citation type="submission" date="2021-06" db="EMBL/GenBank/DDBJ databases">
        <title>44 bacteria genomes isolated from Dapeng, Shenzhen.</title>
        <authorList>
            <person name="Zheng W."/>
            <person name="Yu S."/>
            <person name="Huang Y."/>
        </authorList>
    </citation>
    <scope>NUCLEOTIDE SEQUENCE</scope>
    <source>
        <strain evidence="7">DP5N28-2</strain>
    </source>
</reference>
<dbReference type="InterPro" id="IPR011990">
    <property type="entry name" value="TPR-like_helical_dom_sf"/>
</dbReference>
<evidence type="ECO:0000256" key="1">
    <source>
        <dbReference type="ARBA" id="ARBA00004442"/>
    </source>
</evidence>
<dbReference type="InterPro" id="IPR012944">
    <property type="entry name" value="SusD_RagB_dom"/>
</dbReference>
<comment type="subcellular location">
    <subcellularLocation>
        <location evidence="1">Cell outer membrane</location>
    </subcellularLocation>
</comment>
<dbReference type="GO" id="GO:0009279">
    <property type="term" value="C:cell outer membrane"/>
    <property type="evidence" value="ECO:0007669"/>
    <property type="project" value="UniProtKB-SubCell"/>
</dbReference>
<proteinExistence type="inferred from homology"/>
<comment type="similarity">
    <text evidence="2">Belongs to the SusD family.</text>
</comment>
<evidence type="ECO:0000259" key="6">
    <source>
        <dbReference type="Pfam" id="PF07980"/>
    </source>
</evidence>
<evidence type="ECO:0000313" key="7">
    <source>
        <dbReference type="EMBL" id="MBY5960149.1"/>
    </source>
</evidence>
<comment type="caution">
    <text evidence="7">The sequence shown here is derived from an EMBL/GenBank/DDBJ whole genome shotgun (WGS) entry which is preliminary data.</text>
</comment>
<keyword evidence="5" id="KW-0998">Cell outer membrane</keyword>
<evidence type="ECO:0000313" key="8">
    <source>
        <dbReference type="Proteomes" id="UP000753961"/>
    </source>
</evidence>
<dbReference type="PROSITE" id="PS51257">
    <property type="entry name" value="PROKAR_LIPOPROTEIN"/>
    <property type="match status" value="1"/>
</dbReference>
<dbReference type="EMBL" id="JAHVHU010000024">
    <property type="protein sequence ID" value="MBY5960149.1"/>
    <property type="molecule type" value="Genomic_DNA"/>
</dbReference>
<feature type="domain" description="RagB/SusD" evidence="6">
    <location>
        <begin position="299"/>
        <end position="599"/>
    </location>
</feature>
<evidence type="ECO:0000256" key="3">
    <source>
        <dbReference type="ARBA" id="ARBA00022729"/>
    </source>
</evidence>
<dbReference type="Gene3D" id="1.25.40.390">
    <property type="match status" value="1"/>
</dbReference>
<dbReference type="Proteomes" id="UP000753961">
    <property type="component" value="Unassembled WGS sequence"/>
</dbReference>
<name>A0A953LEM8_9BACT</name>
<keyword evidence="3" id="KW-0732">Signal</keyword>